<sequence length="915" mass="103140">MKQKIGKQSIGIAGNVSRLTPFEDSLHLATMLRVALNRRDIGAYILTKGGQKDKFCFVFGFECRGIHTTLRAEEIETIFNNIEAGLKDIPGGEKMTLHLGSFISDTERQKELATLGKRTPSRDIQYLLMAERARAKELTNSGIRKPKFLKIYVTYTVEPSAAGTDDLIEKLLAKSEVWWLKFKGEIADAENQRLETLITNAYKQGFSRWEQLLSNKMGLDIKPLTAEQLWGEIWRRFNDTLPIEIPQLLTLDENGLHEQVYSDLASTKLLVDNIHSTTLLMESGVPCADRRWVNVNNRYIGAMTFLEKPGGWQNKSSQLRYLWELLSRETVVDTEIFCQLTAANPALVKNTLQRVLKQSNMTAMMAQEKSKTIDVNAQLKLKKSVAAQEQLYEGAVPIYTGIAIFVHRQTVEQLDEATRYIENCFQRPAKVIRETEYAWKIWLQSLPIVWEGLLVKPFNRRQLYLTSEVPGLMPLVLTRTGDRQGFELIAAEGGTPVHLDLFTQHKNLALFATTRAGKSVLVSGILTQALAHNIPVVALDFPKPDGTSTFTDYTEFMGENGAYFDISKQSNNLFEQPDLRFLSSEEQRDRLLDYTAFLESALITMVLGTSSQNQLLSQTVRSLLNLALEAFFADASIKQRYQQAIAEGFGSQAWQQTPTLRDFLYFCSPEYLQLDSISGRVEDALSQIQLRLRFWLSSRVGQAISAPSSFRTDAQLLVFALRNLSDSEDAAVLSLSAYSAALRRALSSPASIFFIDEAPILFEFDQIADLVGRICANGAKAGIRVILSAQDPDTIAKSKAASKILQNLSTRLIGRIQPVAVDSFVNILKYPKEIIARNATESFFPRKEGIYSQWLLDDNGIYTFCRYYPGYEQLAVVANNPNEQSARQEVMRHYRDKYEAISEFARQLVASLRGG</sequence>
<gene>
    <name evidence="1" type="ORF">KME32_02760</name>
</gene>
<reference evidence="1" key="1">
    <citation type="submission" date="2021-05" db="EMBL/GenBank/DDBJ databases">
        <authorList>
            <person name="Pietrasiak N."/>
            <person name="Ward R."/>
            <person name="Stajich J.E."/>
            <person name="Kurbessoian T."/>
        </authorList>
    </citation>
    <scope>NUCLEOTIDE SEQUENCE</scope>
    <source>
        <strain evidence="1">JT2-VF2</strain>
    </source>
</reference>
<dbReference type="Proteomes" id="UP000715781">
    <property type="component" value="Unassembled WGS sequence"/>
</dbReference>
<evidence type="ECO:0000313" key="1">
    <source>
        <dbReference type="EMBL" id="MBW4560072.1"/>
    </source>
</evidence>
<organism evidence="1 2">
    <name type="scientific">Mojavia pulchra JT2-VF2</name>
    <dbReference type="NCBI Taxonomy" id="287848"/>
    <lineage>
        <taxon>Bacteria</taxon>
        <taxon>Bacillati</taxon>
        <taxon>Cyanobacteriota</taxon>
        <taxon>Cyanophyceae</taxon>
        <taxon>Nostocales</taxon>
        <taxon>Nostocaceae</taxon>
    </lineage>
</organism>
<dbReference type="InterPro" id="IPR027417">
    <property type="entry name" value="P-loop_NTPase"/>
</dbReference>
<dbReference type="PANTHER" id="PTHR30121">
    <property type="entry name" value="UNCHARACTERIZED PROTEIN YJGR-RELATED"/>
    <property type="match status" value="1"/>
</dbReference>
<protein>
    <submittedName>
        <fullName evidence="1">Uncharacterized protein</fullName>
    </submittedName>
</protein>
<reference evidence="1" key="2">
    <citation type="journal article" date="2022" name="Microbiol. Resour. Announc.">
        <title>Metagenome Sequencing to Explore Phylogenomics of Terrestrial Cyanobacteria.</title>
        <authorList>
            <person name="Ward R.D."/>
            <person name="Stajich J.E."/>
            <person name="Johansen J.R."/>
            <person name="Huntemann M."/>
            <person name="Clum A."/>
            <person name="Foster B."/>
            <person name="Foster B."/>
            <person name="Roux S."/>
            <person name="Palaniappan K."/>
            <person name="Varghese N."/>
            <person name="Mukherjee S."/>
            <person name="Reddy T.B.K."/>
            <person name="Daum C."/>
            <person name="Copeland A."/>
            <person name="Chen I.A."/>
            <person name="Ivanova N.N."/>
            <person name="Kyrpides N.C."/>
            <person name="Shapiro N."/>
            <person name="Eloe-Fadrosh E.A."/>
            <person name="Pietrasiak N."/>
        </authorList>
    </citation>
    <scope>NUCLEOTIDE SEQUENCE</scope>
    <source>
        <strain evidence="1">JT2-VF2</strain>
    </source>
</reference>
<dbReference type="SUPFAM" id="SSF52540">
    <property type="entry name" value="P-loop containing nucleoside triphosphate hydrolases"/>
    <property type="match status" value="1"/>
</dbReference>
<name>A0A951UE16_9NOST</name>
<dbReference type="Gene3D" id="3.40.50.300">
    <property type="entry name" value="P-loop containing nucleotide triphosphate hydrolases"/>
    <property type="match status" value="2"/>
</dbReference>
<dbReference type="EMBL" id="JAHHHN010000001">
    <property type="protein sequence ID" value="MBW4560072.1"/>
    <property type="molecule type" value="Genomic_DNA"/>
</dbReference>
<proteinExistence type="predicted"/>
<dbReference type="InterPro" id="IPR051162">
    <property type="entry name" value="T4SS_component"/>
</dbReference>
<dbReference type="PANTHER" id="PTHR30121:SF6">
    <property type="entry name" value="SLR6007 PROTEIN"/>
    <property type="match status" value="1"/>
</dbReference>
<evidence type="ECO:0000313" key="2">
    <source>
        <dbReference type="Proteomes" id="UP000715781"/>
    </source>
</evidence>
<accession>A0A951UE16</accession>
<dbReference type="AlphaFoldDB" id="A0A951UE16"/>
<comment type="caution">
    <text evidence="1">The sequence shown here is derived from an EMBL/GenBank/DDBJ whole genome shotgun (WGS) entry which is preliminary data.</text>
</comment>